<evidence type="ECO:0000259" key="7">
    <source>
        <dbReference type="Pfam" id="PF02234"/>
    </source>
</evidence>
<dbReference type="InterPro" id="IPR044898">
    <property type="entry name" value="CDI_dom_sf"/>
</dbReference>
<organism evidence="8 9">
    <name type="scientific">Steinernema glaseri</name>
    <dbReference type="NCBI Taxonomy" id="37863"/>
    <lineage>
        <taxon>Eukaryota</taxon>
        <taxon>Metazoa</taxon>
        <taxon>Ecdysozoa</taxon>
        <taxon>Nematoda</taxon>
        <taxon>Chromadorea</taxon>
        <taxon>Rhabditida</taxon>
        <taxon>Tylenchina</taxon>
        <taxon>Panagrolaimomorpha</taxon>
        <taxon>Strongyloidoidea</taxon>
        <taxon>Steinernematidae</taxon>
        <taxon>Steinernema</taxon>
    </lineage>
</organism>
<evidence type="ECO:0000313" key="8">
    <source>
        <dbReference type="Proteomes" id="UP000095287"/>
    </source>
</evidence>
<dbReference type="InterPro" id="IPR003175">
    <property type="entry name" value="CDI_dom"/>
</dbReference>
<dbReference type="GO" id="GO:0005634">
    <property type="term" value="C:nucleus"/>
    <property type="evidence" value="ECO:0007669"/>
    <property type="project" value="UniProtKB-SubCell"/>
</dbReference>
<dbReference type="PANTHER" id="PTHR10265">
    <property type="entry name" value="CYCLIN-DEPENDENT KINASE INHIBITOR 1"/>
    <property type="match status" value="1"/>
</dbReference>
<dbReference type="GO" id="GO:0051726">
    <property type="term" value="P:regulation of cell cycle"/>
    <property type="evidence" value="ECO:0007669"/>
    <property type="project" value="InterPro"/>
</dbReference>
<evidence type="ECO:0000256" key="3">
    <source>
        <dbReference type="ARBA" id="ARBA00023013"/>
    </source>
</evidence>
<keyword evidence="5" id="KW-0131">Cell cycle</keyword>
<evidence type="ECO:0000256" key="5">
    <source>
        <dbReference type="ARBA" id="ARBA00023306"/>
    </source>
</evidence>
<accession>A0A1I8ACJ5</accession>
<feature type="region of interest" description="Disordered" evidence="6">
    <location>
        <begin position="97"/>
        <end position="184"/>
    </location>
</feature>
<evidence type="ECO:0000256" key="4">
    <source>
        <dbReference type="ARBA" id="ARBA00023242"/>
    </source>
</evidence>
<protein>
    <submittedName>
        <fullName evidence="9">CDI domain-containing protein</fullName>
    </submittedName>
</protein>
<keyword evidence="8" id="KW-1185">Reference proteome</keyword>
<dbReference type="AlphaFoldDB" id="A0A1I8ACJ5"/>
<keyword evidence="3" id="KW-0649">Protein kinase inhibitor</keyword>
<dbReference type="Gene3D" id="4.10.365.10">
    <property type="entry name" value="p27"/>
    <property type="match status" value="1"/>
</dbReference>
<dbReference type="GO" id="GO:0004861">
    <property type="term" value="F:cyclin-dependent protein serine/threonine kinase inhibitor activity"/>
    <property type="evidence" value="ECO:0007669"/>
    <property type="project" value="InterPro"/>
</dbReference>
<sequence>MYSVAPPTPRKRQFKQETTVPDSNKAKRRLFQVTATEEDEAYIQRELSSIAQEKQQKWNFDFVKGCPLPSSSEDSYTFNCVPESDVPLFYRNRRDSGFDSSFDSENKCPDSDVSSNDEATFSTPAKKARKCVPAKRRSSTATPKKDLTKKMTDFMPLRRKIPSSPKDTTRRRSLGAVSSPVSSQ</sequence>
<feature type="region of interest" description="Disordered" evidence="6">
    <location>
        <begin position="1"/>
        <end position="27"/>
    </location>
</feature>
<name>A0A1I8ACJ5_9BILA</name>
<evidence type="ECO:0000256" key="6">
    <source>
        <dbReference type="SAM" id="MobiDB-lite"/>
    </source>
</evidence>
<dbReference type="WBParaSite" id="L893_g4205.t1">
    <property type="protein sequence ID" value="L893_g4205.t1"/>
    <property type="gene ID" value="L893_g4205"/>
</dbReference>
<comment type="subcellular location">
    <subcellularLocation>
        <location evidence="1">Nucleus</location>
    </subcellularLocation>
</comment>
<feature type="domain" description="Cyclin-dependent kinase inhibitor" evidence="7">
    <location>
        <begin position="31"/>
        <end position="70"/>
    </location>
</feature>
<evidence type="ECO:0000313" key="9">
    <source>
        <dbReference type="WBParaSite" id="L893_g4205.t1"/>
    </source>
</evidence>
<evidence type="ECO:0000256" key="1">
    <source>
        <dbReference type="ARBA" id="ARBA00004123"/>
    </source>
</evidence>
<keyword evidence="4" id="KW-0539">Nucleus</keyword>
<dbReference type="Proteomes" id="UP000095287">
    <property type="component" value="Unplaced"/>
</dbReference>
<feature type="compositionally biased region" description="Polar residues" evidence="6">
    <location>
        <begin position="112"/>
        <end position="123"/>
    </location>
</feature>
<dbReference type="Pfam" id="PF02234">
    <property type="entry name" value="CDI"/>
    <property type="match status" value="1"/>
</dbReference>
<proteinExistence type="inferred from homology"/>
<feature type="compositionally biased region" description="Basic and acidic residues" evidence="6">
    <location>
        <begin position="143"/>
        <end position="152"/>
    </location>
</feature>
<comment type="similarity">
    <text evidence="2">Belongs to the CDI family.</text>
</comment>
<dbReference type="PANTHER" id="PTHR10265:SF45">
    <property type="entry name" value="DACAPO"/>
    <property type="match status" value="1"/>
</dbReference>
<evidence type="ECO:0000256" key="2">
    <source>
        <dbReference type="ARBA" id="ARBA00006726"/>
    </source>
</evidence>
<feature type="compositionally biased region" description="Basic residues" evidence="6">
    <location>
        <begin position="126"/>
        <end position="138"/>
    </location>
</feature>
<reference evidence="9" key="1">
    <citation type="submission" date="2016-11" db="UniProtKB">
        <authorList>
            <consortium name="WormBaseParasite"/>
        </authorList>
    </citation>
    <scope>IDENTIFICATION</scope>
</reference>